<dbReference type="OrthoDB" id="5378975at2759"/>
<gene>
    <name evidence="2" type="ORF">BN860_08790g</name>
</gene>
<organism evidence="2 3">
    <name type="scientific">Zygosaccharomyces bailii (strain CLIB 213 / ATCC 58445 / CBS 680 / BCRC 21525 / NBRC 1098 / NCYC 1416 / NRRL Y-2227)</name>
    <dbReference type="NCBI Taxonomy" id="1333698"/>
    <lineage>
        <taxon>Eukaryota</taxon>
        <taxon>Fungi</taxon>
        <taxon>Dikarya</taxon>
        <taxon>Ascomycota</taxon>
        <taxon>Saccharomycotina</taxon>
        <taxon>Saccharomycetes</taxon>
        <taxon>Saccharomycetales</taxon>
        <taxon>Saccharomycetaceae</taxon>
        <taxon>Zygosaccharomyces</taxon>
    </lineage>
</organism>
<dbReference type="AlphaFoldDB" id="A0A8J2X582"/>
<name>A0A8J2X582_ZYGB2</name>
<dbReference type="EMBL" id="HG316454">
    <property type="protein sequence ID" value="CDF87543.1"/>
    <property type="molecule type" value="Genomic_DNA"/>
</dbReference>
<sequence>MSKGRTMGPSNLNPEREDAERAENEEKVESEQKPNNNGNAIKDENGVKNNSIIKSTSDKEFEQHSEIPDMQGNDVEKEQNGKIQGHGNGANLDNDDANKENCVVQESSERFANEGTHHPQSDSDDFGSFSDASIEEDEAQDNLASIANYLEQILPLNDDLANESAHGASPELESLIQQERPRVIYEQLVLLRIVLKPFIWEKSCIKSNLWHILRIPEKASAKTQKAGREPLNDTLFTTLCTMLHDDTIRSTAVLRDQFGLMYTPSLTPVFLQEQDEKKREEDVPELLALSPDEVDDLQLYHDKLCQSIDLLLARLQELQIQQSDLMKDKTTFENVVTNLTGHTQRLYRDEVALYNKHKQKKKNRFSWVGH</sequence>
<evidence type="ECO:0000313" key="2">
    <source>
        <dbReference type="EMBL" id="CDF87543.1"/>
    </source>
</evidence>
<protein>
    <submittedName>
        <fullName evidence="2">BN860_08790g1_1</fullName>
    </submittedName>
</protein>
<accession>A0A8J2X582</accession>
<evidence type="ECO:0000313" key="3">
    <source>
        <dbReference type="Proteomes" id="UP000019375"/>
    </source>
</evidence>
<feature type="compositionally biased region" description="Basic and acidic residues" evidence="1">
    <location>
        <begin position="14"/>
        <end position="32"/>
    </location>
</feature>
<evidence type="ECO:0000256" key="1">
    <source>
        <dbReference type="SAM" id="MobiDB-lite"/>
    </source>
</evidence>
<feature type="compositionally biased region" description="Basic and acidic residues" evidence="1">
    <location>
        <begin position="107"/>
        <end position="121"/>
    </location>
</feature>
<feature type="compositionally biased region" description="Basic and acidic residues" evidence="1">
    <location>
        <begin position="56"/>
        <end position="67"/>
    </location>
</feature>
<feature type="region of interest" description="Disordered" evidence="1">
    <location>
        <begin position="1"/>
        <end position="130"/>
    </location>
</feature>
<keyword evidence="3" id="KW-1185">Reference proteome</keyword>
<proteinExistence type="predicted"/>
<reference evidence="3" key="1">
    <citation type="journal article" date="2013" name="Genome Announc.">
        <title>Genome sequence of the food spoilage yeast Zygosaccharomyces bailii CLIB 213(T).</title>
        <authorList>
            <person name="Galeote V."/>
            <person name="Bigey F."/>
            <person name="Devillers H."/>
            <person name="Neuveglise C."/>
            <person name="Dequin S."/>
        </authorList>
    </citation>
    <scope>NUCLEOTIDE SEQUENCE [LARGE SCALE GENOMIC DNA]</scope>
    <source>
        <strain evidence="3">CLIB 213 / ATCC 58445 / CBS 680 / CCRC 21525 / NBRC 1098 / NCYC 1416 / NRRL Y-2227</strain>
    </source>
</reference>
<dbReference type="Proteomes" id="UP000019375">
    <property type="component" value="Unassembled WGS sequence"/>
</dbReference>